<evidence type="ECO:0000256" key="3">
    <source>
        <dbReference type="PROSITE-ProRule" id="PRU00339"/>
    </source>
</evidence>
<evidence type="ECO:0000256" key="2">
    <source>
        <dbReference type="ARBA" id="ARBA00022803"/>
    </source>
</evidence>
<gene>
    <name evidence="4" type="ORF">AZI86_01115</name>
</gene>
<comment type="caution">
    <text evidence="4">The sequence shown here is derived from an EMBL/GenBank/DDBJ whole genome shotgun (WGS) entry which is preliminary data.</text>
</comment>
<dbReference type="InterPro" id="IPR019734">
    <property type="entry name" value="TPR_rpt"/>
</dbReference>
<proteinExistence type="predicted"/>
<dbReference type="PANTHER" id="PTHR45586">
    <property type="entry name" value="TPR REPEAT-CONTAINING PROTEIN PA4667"/>
    <property type="match status" value="1"/>
</dbReference>
<dbReference type="OrthoDB" id="5287423at2"/>
<dbReference type="SMART" id="SM00671">
    <property type="entry name" value="SEL1"/>
    <property type="match status" value="3"/>
</dbReference>
<dbReference type="InterPro" id="IPR051012">
    <property type="entry name" value="CellSynth/LPSAsmb/PSIAsmb"/>
</dbReference>
<dbReference type="InterPro" id="IPR011990">
    <property type="entry name" value="TPR-like_helical_dom_sf"/>
</dbReference>
<feature type="repeat" description="TPR" evidence="3">
    <location>
        <begin position="164"/>
        <end position="197"/>
    </location>
</feature>
<dbReference type="Pfam" id="PF13176">
    <property type="entry name" value="TPR_7"/>
    <property type="match status" value="1"/>
</dbReference>
<feature type="repeat" description="TPR" evidence="3">
    <location>
        <begin position="63"/>
        <end position="96"/>
    </location>
</feature>
<accession>A0A150WMV8</accession>
<keyword evidence="1" id="KW-0677">Repeat</keyword>
<reference evidence="4 5" key="1">
    <citation type="submission" date="2016-03" db="EMBL/GenBank/DDBJ databases">
        <authorList>
            <person name="Ploux O."/>
        </authorList>
    </citation>
    <scope>NUCLEOTIDE SEQUENCE [LARGE SCALE GENOMIC DNA]</scope>
    <source>
        <strain evidence="4 5">R0</strain>
    </source>
</reference>
<dbReference type="PROSITE" id="PS51257">
    <property type="entry name" value="PROKAR_LIPOPROTEIN"/>
    <property type="match status" value="1"/>
</dbReference>
<organism evidence="4 5">
    <name type="scientific">Bdellovibrio bacteriovorus</name>
    <dbReference type="NCBI Taxonomy" id="959"/>
    <lineage>
        <taxon>Bacteria</taxon>
        <taxon>Pseudomonadati</taxon>
        <taxon>Bdellovibrionota</taxon>
        <taxon>Bdellovibrionia</taxon>
        <taxon>Bdellovibrionales</taxon>
        <taxon>Pseudobdellovibrionaceae</taxon>
        <taxon>Bdellovibrio</taxon>
    </lineage>
</organism>
<dbReference type="SMART" id="SM00028">
    <property type="entry name" value="TPR"/>
    <property type="match status" value="10"/>
</dbReference>
<dbReference type="Pfam" id="PF13432">
    <property type="entry name" value="TPR_16"/>
    <property type="match status" value="3"/>
</dbReference>
<keyword evidence="5" id="KW-1185">Reference proteome</keyword>
<evidence type="ECO:0000313" key="4">
    <source>
        <dbReference type="EMBL" id="KYG65706.1"/>
    </source>
</evidence>
<dbReference type="AlphaFoldDB" id="A0A150WMV8"/>
<protein>
    <submittedName>
        <fullName evidence="4">Uncharacterized protein</fullName>
    </submittedName>
</protein>
<dbReference type="InterPro" id="IPR006597">
    <property type="entry name" value="Sel1-like"/>
</dbReference>
<dbReference type="SUPFAM" id="SSF81901">
    <property type="entry name" value="HCP-like"/>
    <property type="match status" value="1"/>
</dbReference>
<feature type="repeat" description="TPR" evidence="3">
    <location>
        <begin position="130"/>
        <end position="163"/>
    </location>
</feature>
<dbReference type="Gene3D" id="1.25.40.10">
    <property type="entry name" value="Tetratricopeptide repeat domain"/>
    <property type="match status" value="3"/>
</dbReference>
<name>A0A150WMV8_BDEBC</name>
<dbReference type="EMBL" id="LUKE01000001">
    <property type="protein sequence ID" value="KYG65706.1"/>
    <property type="molecule type" value="Genomic_DNA"/>
</dbReference>
<dbReference type="Proteomes" id="UP000075320">
    <property type="component" value="Unassembled WGS sequence"/>
</dbReference>
<evidence type="ECO:0000313" key="5">
    <source>
        <dbReference type="Proteomes" id="UP000075320"/>
    </source>
</evidence>
<evidence type="ECO:0000256" key="1">
    <source>
        <dbReference type="ARBA" id="ARBA00022737"/>
    </source>
</evidence>
<dbReference type="Pfam" id="PF13181">
    <property type="entry name" value="TPR_8"/>
    <property type="match status" value="2"/>
</dbReference>
<dbReference type="PROSITE" id="PS50005">
    <property type="entry name" value="TPR"/>
    <property type="match status" value="4"/>
</dbReference>
<keyword evidence="2 3" id="KW-0802">TPR repeat</keyword>
<sequence length="542" mass="60314">MQSDKEKSLSRSLCTTGSLAFLMTLTACGTLPANSKKNLAVSNQARNIFAPSMTEDFSDRMRADSLFIEADIYSREGKSARAIELFEKVVTLDPAPYVRLRLAAEYYKVNKNSAAIAHAEKAIKQNPQDVDAYILLGGLYSADKKDDLAIAQYNQALHLDPENAEATLSLGSLYTQLKAYKKAAKLFTSLLKNPEYKTPHLAHYNLGLMYAHQGGAKNQSAAIHEFKKALELRSWHTDSLTSLANIYLEQGNQELALEMYERLEENSDLSIESQMKMVLILIEQKRFNLAATKLKDIVTENPSADGARYYLAAVQEQTGELDEAIKNYMKVSAKSENFSQAVVHAAYLLKSMGKIKQALVITEKGLKANADKPQVYTMHASLLGAKADYLGAAKILEQGLTKHSQNSELLFQYALAMDRLGKKNEMMAQMKKVLELEPDHVQSMSYLAYSMAELNLQLPEAEKLARRAVELQPQDAYVLDTLGWVLFKQNKVASAIEVLEQAHQAQPNAKIIAEHLAQAYAKQDLAEKSAAMYKIAAELKQN</sequence>
<dbReference type="PANTHER" id="PTHR45586:SF16">
    <property type="entry name" value="DOMAIN PROTEIN, PUTATIVE-RELATED"/>
    <property type="match status" value="1"/>
</dbReference>
<feature type="repeat" description="TPR" evidence="3">
    <location>
        <begin position="476"/>
        <end position="509"/>
    </location>
</feature>
<dbReference type="SUPFAM" id="SSF48452">
    <property type="entry name" value="TPR-like"/>
    <property type="match status" value="1"/>
</dbReference>